<evidence type="ECO:0000256" key="1">
    <source>
        <dbReference type="SAM" id="Coils"/>
    </source>
</evidence>
<feature type="coiled-coil region" evidence="1">
    <location>
        <begin position="54"/>
        <end position="99"/>
    </location>
</feature>
<reference evidence="3 4" key="1">
    <citation type="submission" date="2016-11" db="EMBL/GenBank/DDBJ databases">
        <title>The macronuclear genome of Stentor coeruleus: a giant cell with tiny introns.</title>
        <authorList>
            <person name="Slabodnick M."/>
            <person name="Ruby J.G."/>
            <person name="Reiff S.B."/>
            <person name="Swart E.C."/>
            <person name="Gosai S."/>
            <person name="Prabakaran S."/>
            <person name="Witkowska E."/>
            <person name="Larue G.E."/>
            <person name="Fisher S."/>
            <person name="Freeman R.M."/>
            <person name="Gunawardena J."/>
            <person name="Chu W."/>
            <person name="Stover N.A."/>
            <person name="Gregory B.D."/>
            <person name="Nowacki M."/>
            <person name="Derisi J."/>
            <person name="Roy S.W."/>
            <person name="Marshall W.F."/>
            <person name="Sood P."/>
        </authorList>
    </citation>
    <scope>NUCLEOTIDE SEQUENCE [LARGE SCALE GENOMIC DNA]</scope>
    <source>
        <strain evidence="3">WM001</strain>
    </source>
</reference>
<sequence length="162" mass="18833">MSCGIPKTTRAMGRPRKQTGLSNPALTPKTAHSYYNRFPSPTHNSETSKIHKEIFQLQKDMTTAHKELESLKAKHEFEINSLKNSFEILRKEIQALKDEKSDNIGGLNGFEEDRMLKEEVLRLRMEVDKMAYMYSKEKKKSMSTSIEEEENEEESEVELYAR</sequence>
<gene>
    <name evidence="3" type="ORF">SteCoe_27263</name>
</gene>
<evidence type="ECO:0000256" key="2">
    <source>
        <dbReference type="SAM" id="MobiDB-lite"/>
    </source>
</evidence>
<feature type="region of interest" description="Disordered" evidence="2">
    <location>
        <begin position="137"/>
        <end position="162"/>
    </location>
</feature>
<name>A0A1R2BB14_9CILI</name>
<dbReference type="Proteomes" id="UP000187209">
    <property type="component" value="Unassembled WGS sequence"/>
</dbReference>
<feature type="region of interest" description="Disordered" evidence="2">
    <location>
        <begin position="1"/>
        <end position="48"/>
    </location>
</feature>
<keyword evidence="1" id="KW-0175">Coiled coil</keyword>
<organism evidence="3 4">
    <name type="scientific">Stentor coeruleus</name>
    <dbReference type="NCBI Taxonomy" id="5963"/>
    <lineage>
        <taxon>Eukaryota</taxon>
        <taxon>Sar</taxon>
        <taxon>Alveolata</taxon>
        <taxon>Ciliophora</taxon>
        <taxon>Postciliodesmatophora</taxon>
        <taxon>Heterotrichea</taxon>
        <taxon>Heterotrichida</taxon>
        <taxon>Stentoridae</taxon>
        <taxon>Stentor</taxon>
    </lineage>
</organism>
<dbReference type="AlphaFoldDB" id="A0A1R2BB14"/>
<evidence type="ECO:0000313" key="3">
    <source>
        <dbReference type="EMBL" id="OMJ73952.1"/>
    </source>
</evidence>
<keyword evidence="4" id="KW-1185">Reference proteome</keyword>
<dbReference type="EMBL" id="MPUH01000785">
    <property type="protein sequence ID" value="OMJ73952.1"/>
    <property type="molecule type" value="Genomic_DNA"/>
</dbReference>
<protein>
    <submittedName>
        <fullName evidence="3">Uncharacterized protein</fullName>
    </submittedName>
</protein>
<feature type="compositionally biased region" description="Acidic residues" evidence="2">
    <location>
        <begin position="146"/>
        <end position="162"/>
    </location>
</feature>
<accession>A0A1R2BB14</accession>
<evidence type="ECO:0000313" key="4">
    <source>
        <dbReference type="Proteomes" id="UP000187209"/>
    </source>
</evidence>
<comment type="caution">
    <text evidence="3">The sequence shown here is derived from an EMBL/GenBank/DDBJ whole genome shotgun (WGS) entry which is preliminary data.</text>
</comment>
<proteinExistence type="predicted"/>